<reference evidence="1 2" key="2">
    <citation type="journal article" date="2022" name="Mar. Drugs">
        <title>Bioassay-Guided Fractionation Leads to the Detection of Cholic Acid Generated by the Rare Thalassomonas sp.</title>
        <authorList>
            <person name="Pheiffer F."/>
            <person name="Schneider Y.K."/>
            <person name="Hansen E.H."/>
            <person name="Andersen J.H."/>
            <person name="Isaksson J."/>
            <person name="Busche T."/>
            <person name="R C."/>
            <person name="Kalinowski J."/>
            <person name="Zyl L.V."/>
            <person name="Trindade M."/>
        </authorList>
    </citation>
    <scope>NUCLEOTIDE SEQUENCE [LARGE SCALE GENOMIC DNA]</scope>
    <source>
        <strain evidence="1 2">A5K-106</strain>
    </source>
</reference>
<proteinExistence type="predicted"/>
<name>A0AAE9YQ03_9GAMM</name>
<protein>
    <submittedName>
        <fullName evidence="1">Uncharacterized protein</fullName>
    </submittedName>
</protein>
<dbReference type="EMBL" id="CP059735">
    <property type="protein sequence ID" value="WDD97436.1"/>
    <property type="molecule type" value="Genomic_DNA"/>
</dbReference>
<dbReference type="KEGG" id="tact:SG35_019220"/>
<dbReference type="RefSeq" id="WP_044836455.1">
    <property type="nucleotide sequence ID" value="NZ_CP059735.1"/>
</dbReference>
<evidence type="ECO:0000313" key="2">
    <source>
        <dbReference type="Proteomes" id="UP000032568"/>
    </source>
</evidence>
<keyword evidence="2" id="KW-1185">Reference proteome</keyword>
<evidence type="ECO:0000313" key="1">
    <source>
        <dbReference type="EMBL" id="WDD97436.1"/>
    </source>
</evidence>
<dbReference type="Proteomes" id="UP000032568">
    <property type="component" value="Chromosome"/>
</dbReference>
<dbReference type="AlphaFoldDB" id="A0AAE9YQ03"/>
<gene>
    <name evidence="1" type="ORF">SG35_019220</name>
</gene>
<organism evidence="1 2">
    <name type="scientific">Thalassomonas actiniarum</name>
    <dbReference type="NCBI Taxonomy" id="485447"/>
    <lineage>
        <taxon>Bacteria</taxon>
        <taxon>Pseudomonadati</taxon>
        <taxon>Pseudomonadota</taxon>
        <taxon>Gammaproteobacteria</taxon>
        <taxon>Alteromonadales</taxon>
        <taxon>Colwelliaceae</taxon>
        <taxon>Thalassomonas</taxon>
    </lineage>
</organism>
<accession>A0AAE9YQ03</accession>
<sequence>MSKIQDKDTRYFIEINLATLKVTRCGYDQKENLDKGRQTNPAVHRLFVTEGQFNKMVERCGKELESIIET</sequence>
<reference evidence="1 2" key="1">
    <citation type="journal article" date="2015" name="Genome Announc.">
        <title>Draft Genome Sequences of Marine Isolates of Thalassomonas viridans and Thalassomonas actiniarum.</title>
        <authorList>
            <person name="Olonade I."/>
            <person name="van Zyl L.J."/>
            <person name="Trindade M."/>
        </authorList>
    </citation>
    <scope>NUCLEOTIDE SEQUENCE [LARGE SCALE GENOMIC DNA]</scope>
    <source>
        <strain evidence="1 2">A5K-106</strain>
    </source>
</reference>